<name>A0A914A5T1_PATMI</name>
<dbReference type="EnsemblMetazoa" id="XM_038203235.1">
    <property type="protein sequence ID" value="XP_038059163.1"/>
    <property type="gene ID" value="LOC119730371"/>
</dbReference>
<dbReference type="InterPro" id="IPR029424">
    <property type="entry name" value="MMS22L_C"/>
</dbReference>
<dbReference type="AlphaFoldDB" id="A0A914A5T1"/>
<evidence type="ECO:0000313" key="3">
    <source>
        <dbReference type="Proteomes" id="UP000887568"/>
    </source>
</evidence>
<sequence>MTLLLTAMMDACKKDTPLNLQTQLLSVLRGFLSKHLRVHQAAALRSLETVAVQHPALITALISDCSRLVSACEHKRGVGADSTLRQAYCNVLSHLGEAGEAVITRIKNGEKLLQN</sequence>
<dbReference type="GeneID" id="119730371"/>
<dbReference type="Proteomes" id="UP000887568">
    <property type="component" value="Unplaced"/>
</dbReference>
<dbReference type="GO" id="GO:0000724">
    <property type="term" value="P:double-strand break repair via homologous recombination"/>
    <property type="evidence" value="ECO:0007669"/>
    <property type="project" value="InterPro"/>
</dbReference>
<organism evidence="2 3">
    <name type="scientific">Patiria miniata</name>
    <name type="common">Bat star</name>
    <name type="synonym">Asterina miniata</name>
    <dbReference type="NCBI Taxonomy" id="46514"/>
    <lineage>
        <taxon>Eukaryota</taxon>
        <taxon>Metazoa</taxon>
        <taxon>Echinodermata</taxon>
        <taxon>Eleutherozoa</taxon>
        <taxon>Asterozoa</taxon>
        <taxon>Asteroidea</taxon>
        <taxon>Valvatacea</taxon>
        <taxon>Valvatida</taxon>
        <taxon>Asterinidae</taxon>
        <taxon>Patiria</taxon>
    </lineage>
</organism>
<dbReference type="OrthoDB" id="8193282at2759"/>
<evidence type="ECO:0000313" key="2">
    <source>
        <dbReference type="EnsemblMetazoa" id="XP_038059163.1"/>
    </source>
</evidence>
<evidence type="ECO:0000259" key="1">
    <source>
        <dbReference type="Pfam" id="PF14911"/>
    </source>
</evidence>
<dbReference type="PANTHER" id="PTHR28547">
    <property type="entry name" value="PROTEIN MMS22-LIKE"/>
    <property type="match status" value="1"/>
</dbReference>
<dbReference type="GO" id="GO:0031297">
    <property type="term" value="P:replication fork processing"/>
    <property type="evidence" value="ECO:0007669"/>
    <property type="project" value="InterPro"/>
</dbReference>
<feature type="domain" description="MMS22-like C-terminal" evidence="1">
    <location>
        <begin position="4"/>
        <end position="95"/>
    </location>
</feature>
<proteinExistence type="predicted"/>
<dbReference type="PANTHER" id="PTHR28547:SF1">
    <property type="entry name" value="PROTEIN MMS22-LIKE"/>
    <property type="match status" value="1"/>
</dbReference>
<protein>
    <recommendedName>
        <fullName evidence="1">MMS22-like C-terminal domain-containing protein</fullName>
    </recommendedName>
</protein>
<dbReference type="RefSeq" id="XP_038059163.1">
    <property type="nucleotide sequence ID" value="XM_038203235.1"/>
</dbReference>
<accession>A0A914A5T1</accession>
<reference evidence="2" key="1">
    <citation type="submission" date="2022-11" db="UniProtKB">
        <authorList>
            <consortium name="EnsemblMetazoa"/>
        </authorList>
    </citation>
    <scope>IDENTIFICATION</scope>
</reference>
<keyword evidence="3" id="KW-1185">Reference proteome</keyword>
<dbReference type="GO" id="GO:0043596">
    <property type="term" value="C:nuclear replication fork"/>
    <property type="evidence" value="ECO:0007669"/>
    <property type="project" value="TreeGrafter"/>
</dbReference>
<dbReference type="Pfam" id="PF14911">
    <property type="entry name" value="MMS22L_C"/>
    <property type="match status" value="1"/>
</dbReference>
<dbReference type="OMA" id="VSACEHK"/>
<dbReference type="InterPro" id="IPR042320">
    <property type="entry name" value="MMS22-like"/>
</dbReference>